<evidence type="ECO:0000256" key="8">
    <source>
        <dbReference type="ARBA" id="ARBA00022989"/>
    </source>
</evidence>
<keyword evidence="2" id="KW-0813">Transport</keyword>
<evidence type="ECO:0000259" key="11">
    <source>
        <dbReference type="PROSITE" id="PS50893"/>
    </source>
</evidence>
<dbReference type="CDD" id="cd02418">
    <property type="entry name" value="Peptidase_C39B"/>
    <property type="match status" value="1"/>
</dbReference>
<dbReference type="InterPro" id="IPR027417">
    <property type="entry name" value="P-loop_NTPase"/>
</dbReference>
<evidence type="ECO:0000256" key="7">
    <source>
        <dbReference type="ARBA" id="ARBA00022840"/>
    </source>
</evidence>
<proteinExistence type="predicted"/>
<dbReference type="KEGG" id="chyd:H4K34_07405"/>
<evidence type="ECO:0000313" key="14">
    <source>
        <dbReference type="EMBL" id="QNR25658.1"/>
    </source>
</evidence>
<dbReference type="InterPro" id="IPR036640">
    <property type="entry name" value="ABC1_TM_sf"/>
</dbReference>
<dbReference type="Gene3D" id="3.90.70.10">
    <property type="entry name" value="Cysteine proteinases"/>
    <property type="match status" value="1"/>
</dbReference>
<reference evidence="14 15" key="1">
    <citation type="submission" date="2020-08" db="EMBL/GenBank/DDBJ databases">
        <title>Croceimicrobium hydrocarbonivorans gen. nov., sp. nov., a novel marine bacterium isolated from a bacterial consortium that degrades polyethylene terephthalate.</title>
        <authorList>
            <person name="Liu R."/>
        </authorList>
    </citation>
    <scope>NUCLEOTIDE SEQUENCE [LARGE SCALE GENOMIC DNA]</scope>
    <source>
        <strain evidence="14 15">A20-9</strain>
    </source>
</reference>
<dbReference type="GO" id="GO:0005524">
    <property type="term" value="F:ATP binding"/>
    <property type="evidence" value="ECO:0007669"/>
    <property type="project" value="UniProtKB-KW"/>
</dbReference>
<feature type="transmembrane region" description="Helical" evidence="10">
    <location>
        <begin position="179"/>
        <end position="200"/>
    </location>
</feature>
<dbReference type="RefSeq" id="WP_210760184.1">
    <property type="nucleotide sequence ID" value="NZ_CP060139.1"/>
</dbReference>
<dbReference type="InterPro" id="IPR003593">
    <property type="entry name" value="AAA+_ATPase"/>
</dbReference>
<dbReference type="Pfam" id="PF00664">
    <property type="entry name" value="ABC_membrane"/>
    <property type="match status" value="1"/>
</dbReference>
<dbReference type="FunFam" id="3.40.50.300:FF:000299">
    <property type="entry name" value="ABC transporter ATP-binding protein/permease"/>
    <property type="match status" value="1"/>
</dbReference>
<dbReference type="Gene3D" id="3.40.50.300">
    <property type="entry name" value="P-loop containing nucleotide triphosphate hydrolases"/>
    <property type="match status" value="1"/>
</dbReference>
<keyword evidence="7" id="KW-0067">ATP-binding</keyword>
<organism evidence="14 15">
    <name type="scientific">Croceimicrobium hydrocarbonivorans</name>
    <dbReference type="NCBI Taxonomy" id="2761580"/>
    <lineage>
        <taxon>Bacteria</taxon>
        <taxon>Pseudomonadati</taxon>
        <taxon>Bacteroidota</taxon>
        <taxon>Flavobacteriia</taxon>
        <taxon>Flavobacteriales</taxon>
        <taxon>Owenweeksiaceae</taxon>
        <taxon>Croceimicrobium</taxon>
    </lineage>
</organism>
<dbReference type="PROSITE" id="PS50990">
    <property type="entry name" value="PEPTIDASE_C39"/>
    <property type="match status" value="1"/>
</dbReference>
<keyword evidence="4 10" id="KW-0812">Transmembrane</keyword>
<dbReference type="InterPro" id="IPR003439">
    <property type="entry name" value="ABC_transporter-like_ATP-bd"/>
</dbReference>
<keyword evidence="15" id="KW-1185">Reference proteome</keyword>
<dbReference type="GO" id="GO:0006508">
    <property type="term" value="P:proteolysis"/>
    <property type="evidence" value="ECO:0007669"/>
    <property type="project" value="InterPro"/>
</dbReference>
<dbReference type="Gene3D" id="1.20.1560.10">
    <property type="entry name" value="ABC transporter type 1, transmembrane domain"/>
    <property type="match status" value="1"/>
</dbReference>
<dbReference type="Pfam" id="PF00005">
    <property type="entry name" value="ABC_tran"/>
    <property type="match status" value="1"/>
</dbReference>
<evidence type="ECO:0000256" key="2">
    <source>
        <dbReference type="ARBA" id="ARBA00022448"/>
    </source>
</evidence>
<evidence type="ECO:0000259" key="13">
    <source>
        <dbReference type="PROSITE" id="PS50990"/>
    </source>
</evidence>
<dbReference type="GO" id="GO:0005886">
    <property type="term" value="C:plasma membrane"/>
    <property type="evidence" value="ECO:0007669"/>
    <property type="project" value="UniProtKB-SubCell"/>
</dbReference>
<dbReference type="InterPro" id="IPR005074">
    <property type="entry name" value="Peptidase_C39"/>
</dbReference>
<dbReference type="PROSITE" id="PS50929">
    <property type="entry name" value="ABC_TM1F"/>
    <property type="match status" value="1"/>
</dbReference>
<keyword evidence="6" id="KW-0378">Hydrolase</keyword>
<dbReference type="Proteomes" id="UP000516305">
    <property type="component" value="Chromosome"/>
</dbReference>
<accession>A0A7H0VIW0</accession>
<keyword evidence="3" id="KW-1003">Cell membrane</keyword>
<protein>
    <submittedName>
        <fullName evidence="14">Peptidase domain-containing ABC transporter</fullName>
    </submittedName>
</protein>
<dbReference type="SMART" id="SM00382">
    <property type="entry name" value="AAA"/>
    <property type="match status" value="1"/>
</dbReference>
<dbReference type="EMBL" id="CP060139">
    <property type="protein sequence ID" value="QNR25658.1"/>
    <property type="molecule type" value="Genomic_DNA"/>
</dbReference>
<feature type="transmembrane region" description="Helical" evidence="10">
    <location>
        <begin position="212"/>
        <end position="230"/>
    </location>
</feature>
<evidence type="ECO:0000256" key="5">
    <source>
        <dbReference type="ARBA" id="ARBA00022741"/>
    </source>
</evidence>
<evidence type="ECO:0000256" key="6">
    <source>
        <dbReference type="ARBA" id="ARBA00022801"/>
    </source>
</evidence>
<dbReference type="PANTHER" id="PTHR43394">
    <property type="entry name" value="ATP-DEPENDENT PERMEASE MDL1, MITOCHONDRIAL"/>
    <property type="match status" value="1"/>
</dbReference>
<dbReference type="PROSITE" id="PS50893">
    <property type="entry name" value="ABC_TRANSPORTER_2"/>
    <property type="match status" value="1"/>
</dbReference>
<dbReference type="GO" id="GO:0016887">
    <property type="term" value="F:ATP hydrolysis activity"/>
    <property type="evidence" value="ECO:0007669"/>
    <property type="project" value="InterPro"/>
</dbReference>
<evidence type="ECO:0000256" key="3">
    <source>
        <dbReference type="ARBA" id="ARBA00022475"/>
    </source>
</evidence>
<keyword evidence="8 10" id="KW-1133">Transmembrane helix</keyword>
<evidence type="ECO:0000256" key="1">
    <source>
        <dbReference type="ARBA" id="ARBA00004651"/>
    </source>
</evidence>
<evidence type="ECO:0000313" key="15">
    <source>
        <dbReference type="Proteomes" id="UP000516305"/>
    </source>
</evidence>
<feature type="domain" description="Peptidase C39" evidence="13">
    <location>
        <begin position="10"/>
        <end position="134"/>
    </location>
</feature>
<dbReference type="CDD" id="cd18571">
    <property type="entry name" value="ABC_6TM_peptidase_like"/>
    <property type="match status" value="1"/>
</dbReference>
<keyword evidence="9 10" id="KW-0472">Membrane</keyword>
<evidence type="ECO:0000256" key="10">
    <source>
        <dbReference type="SAM" id="Phobius"/>
    </source>
</evidence>
<evidence type="ECO:0000259" key="12">
    <source>
        <dbReference type="PROSITE" id="PS50929"/>
    </source>
</evidence>
<gene>
    <name evidence="14" type="ORF">H4K34_07405</name>
</gene>
<evidence type="ECO:0000256" key="9">
    <source>
        <dbReference type="ARBA" id="ARBA00023136"/>
    </source>
</evidence>
<evidence type="ECO:0000256" key="4">
    <source>
        <dbReference type="ARBA" id="ARBA00022692"/>
    </source>
</evidence>
<dbReference type="SUPFAM" id="SSF52540">
    <property type="entry name" value="P-loop containing nucleoside triphosphate hydrolases"/>
    <property type="match status" value="1"/>
</dbReference>
<feature type="domain" description="ABC transmembrane type-1" evidence="12">
    <location>
        <begin position="183"/>
        <end position="462"/>
    </location>
</feature>
<feature type="transmembrane region" description="Helical" evidence="10">
    <location>
        <begin position="420"/>
        <end position="443"/>
    </location>
</feature>
<name>A0A7H0VIW0_9FLAO</name>
<dbReference type="SUPFAM" id="SSF90123">
    <property type="entry name" value="ABC transporter transmembrane region"/>
    <property type="match status" value="1"/>
</dbReference>
<feature type="transmembrane region" description="Helical" evidence="10">
    <location>
        <begin position="317"/>
        <end position="338"/>
    </location>
</feature>
<dbReference type="GO" id="GO:0015421">
    <property type="term" value="F:ABC-type oligopeptide transporter activity"/>
    <property type="evidence" value="ECO:0007669"/>
    <property type="project" value="TreeGrafter"/>
</dbReference>
<dbReference type="AlphaFoldDB" id="A0A7H0VIW0"/>
<dbReference type="PANTHER" id="PTHR43394:SF1">
    <property type="entry name" value="ATP-BINDING CASSETTE SUB-FAMILY B MEMBER 10, MITOCHONDRIAL"/>
    <property type="match status" value="1"/>
</dbReference>
<feature type="domain" description="ABC transporter" evidence="11">
    <location>
        <begin position="497"/>
        <end position="733"/>
    </location>
</feature>
<feature type="transmembrane region" description="Helical" evidence="10">
    <location>
        <begin position="290"/>
        <end position="311"/>
    </location>
</feature>
<sequence length="739" mass="83023">MAKGLNPIRQRDEKDCGPACLAMISEYYGKAMPLQKLIKLCKTTRMGSSLLGLSEAAEKIGLRSLGVKITLQKLQEEAPFPAILHWNRNHFVVLHKISGKDGDLVFHIADPAHGLIKVNREDFTAAWQQSGSTTEPEGIALLVEPKAEFYQDQTDPDNLEADKRGFAFLFRYLRPYRKLVVQLFLSLLTVSLLQLFFPFLTQSIVDVGVQNQNIQFIYLILIAQLMLFLGRTSVELIRGWILLHISQRINIALISDFFIKLMKLPINYFDVKMTGDLMQRIGDHKRIEQFLTGTSLNTVFSVFTFVIFSGVLAWYNWWIAGVFLLGSALYAGWILLFLKRRRDLDFQQFGKLSENQSVIMELINGMQEIKLHNAERQKRWKWENLQASLYKISIKNLSLQQTQSSGSALINELKNIVMTFLSAMLVIRGEISLGMMLAISYIIGQLNAPLNQLVLFIQQLQDARISLDRLSEIHAKEDEGHDLKDMAVHLNGSIDDLKLEQVSFRYTGAGNALVLKDISVTIPAKKTTAIVGTSGSGKTTLMKLLLKFYEPENGKIRVGALALSTIEPSHWRDKVGSVMQEGFIFSDTIAGNIAVGVDYPDTARLLHSIKVANIESLIEQLPSGLNTVIGAEGLGLSTGQKQRILIARAVYKNPDYLFFDEATSSLDANNEKVIIENLNHFFEGRTAVIIAHRLSTVKNADQILVLDEGRIVESGTHEELSAKRGHYYELVKNQLELGV</sequence>
<dbReference type="GO" id="GO:0008233">
    <property type="term" value="F:peptidase activity"/>
    <property type="evidence" value="ECO:0007669"/>
    <property type="project" value="InterPro"/>
</dbReference>
<keyword evidence="5" id="KW-0547">Nucleotide-binding</keyword>
<dbReference type="Pfam" id="PF03412">
    <property type="entry name" value="Peptidase_C39"/>
    <property type="match status" value="1"/>
</dbReference>
<dbReference type="InterPro" id="IPR039421">
    <property type="entry name" value="Type_1_exporter"/>
</dbReference>
<comment type="subcellular location">
    <subcellularLocation>
        <location evidence="1">Cell membrane</location>
        <topology evidence="1">Multi-pass membrane protein</topology>
    </subcellularLocation>
</comment>
<dbReference type="InterPro" id="IPR011527">
    <property type="entry name" value="ABC1_TM_dom"/>
</dbReference>